<dbReference type="EMBL" id="JAPDFR010000005">
    <property type="protein sequence ID" value="KAK0386189.1"/>
    <property type="molecule type" value="Genomic_DNA"/>
</dbReference>
<dbReference type="AlphaFoldDB" id="A0AA39GFV0"/>
<organism evidence="5 6">
    <name type="scientific">Sarocladium strictum</name>
    <name type="common">Black bundle disease fungus</name>
    <name type="synonym">Acremonium strictum</name>
    <dbReference type="NCBI Taxonomy" id="5046"/>
    <lineage>
        <taxon>Eukaryota</taxon>
        <taxon>Fungi</taxon>
        <taxon>Dikarya</taxon>
        <taxon>Ascomycota</taxon>
        <taxon>Pezizomycotina</taxon>
        <taxon>Sordariomycetes</taxon>
        <taxon>Hypocreomycetidae</taxon>
        <taxon>Hypocreales</taxon>
        <taxon>Sarocladiaceae</taxon>
        <taxon>Sarocladium</taxon>
    </lineage>
</organism>
<evidence type="ECO:0008006" key="7">
    <source>
        <dbReference type="Google" id="ProtNLM"/>
    </source>
</evidence>
<feature type="region of interest" description="Disordered" evidence="4">
    <location>
        <begin position="1"/>
        <end position="123"/>
    </location>
</feature>
<evidence type="ECO:0000256" key="1">
    <source>
        <dbReference type="ARBA" id="ARBA00006461"/>
    </source>
</evidence>
<evidence type="ECO:0000256" key="4">
    <source>
        <dbReference type="SAM" id="MobiDB-lite"/>
    </source>
</evidence>
<proteinExistence type="inferred from homology"/>
<feature type="compositionally biased region" description="Basic and acidic residues" evidence="4">
    <location>
        <begin position="32"/>
        <end position="42"/>
    </location>
</feature>
<evidence type="ECO:0000313" key="6">
    <source>
        <dbReference type="Proteomes" id="UP001175261"/>
    </source>
</evidence>
<feature type="compositionally biased region" description="Low complexity" evidence="4">
    <location>
        <begin position="266"/>
        <end position="277"/>
    </location>
</feature>
<dbReference type="InterPro" id="IPR013256">
    <property type="entry name" value="Chromatin_SPT2"/>
</dbReference>
<feature type="compositionally biased region" description="Polar residues" evidence="4">
    <location>
        <begin position="105"/>
        <end position="117"/>
    </location>
</feature>
<feature type="compositionally biased region" description="Polar residues" evidence="4">
    <location>
        <begin position="87"/>
        <end position="97"/>
    </location>
</feature>
<dbReference type="SMART" id="SM00784">
    <property type="entry name" value="SPT2"/>
    <property type="match status" value="1"/>
</dbReference>
<accession>A0AA39GFV0</accession>
<feature type="compositionally biased region" description="Low complexity" evidence="4">
    <location>
        <begin position="66"/>
        <end position="86"/>
    </location>
</feature>
<feature type="region of interest" description="Disordered" evidence="4">
    <location>
        <begin position="140"/>
        <end position="327"/>
    </location>
</feature>
<sequence>MAIGDLLAQITGQPSAPAAKPTLPRVNILPKRKVDDGTRKDAPPTPRTVTPQSKPAQVSRPLDRQSTSASKPPSSASKSSILSSKPMNGTNKITKPQPSVRPSPVATSNGASSSPTVKSAPKKGSFAEIMARANKAQAVMGQVGKIQHKKVEGGVIKKERELKTEQRAVPSKRGPGYSGSSIKKDGPVRSGPSARDGANGRSRSDPPEAPAKSKGLSAKKQAELDREHERKLKKLSQPSSYAGTSRGKPADAKRPGSKPMPRGGALLSAPKSRPSKSSRYEDDYDEELDDFIDYDDEEDDFGGGPRYDYASDGSSDMEAGLDDIDSEERRAERIARLEDIEEQRLEQNLKMAKEERKRRALEELRAHKRR</sequence>
<name>A0AA39GFV0_SARSR</name>
<reference evidence="5" key="1">
    <citation type="submission" date="2022-10" db="EMBL/GenBank/DDBJ databases">
        <title>Determination and structural analysis of whole genome sequence of Sarocladium strictum F4-1.</title>
        <authorList>
            <person name="Hu L."/>
            <person name="Jiang Y."/>
        </authorList>
    </citation>
    <scope>NUCLEOTIDE SEQUENCE</scope>
    <source>
        <strain evidence="5">F4-1</strain>
    </source>
</reference>
<feature type="compositionally biased region" description="Acidic residues" evidence="4">
    <location>
        <begin position="282"/>
        <end position="301"/>
    </location>
</feature>
<evidence type="ECO:0000313" key="5">
    <source>
        <dbReference type="EMBL" id="KAK0386189.1"/>
    </source>
</evidence>
<comment type="similarity">
    <text evidence="1">Belongs to the SPT2 family.</text>
</comment>
<keyword evidence="6" id="KW-1185">Reference proteome</keyword>
<keyword evidence="2 3" id="KW-0175">Coiled coil</keyword>
<feature type="compositionally biased region" description="Basic and acidic residues" evidence="4">
    <location>
        <begin position="220"/>
        <end position="230"/>
    </location>
</feature>
<dbReference type="Proteomes" id="UP001175261">
    <property type="component" value="Unassembled WGS sequence"/>
</dbReference>
<evidence type="ECO:0000256" key="3">
    <source>
        <dbReference type="SAM" id="Coils"/>
    </source>
</evidence>
<gene>
    <name evidence="5" type="ORF">NLU13_6026</name>
</gene>
<evidence type="ECO:0000256" key="2">
    <source>
        <dbReference type="ARBA" id="ARBA00023054"/>
    </source>
</evidence>
<feature type="coiled-coil region" evidence="3">
    <location>
        <begin position="335"/>
        <end position="370"/>
    </location>
</feature>
<protein>
    <recommendedName>
        <fullName evidence="7">SPT2</fullName>
    </recommendedName>
</protein>
<feature type="compositionally biased region" description="Basic and acidic residues" evidence="4">
    <location>
        <begin position="149"/>
        <end position="166"/>
    </location>
</feature>
<comment type="caution">
    <text evidence="5">The sequence shown here is derived from an EMBL/GenBank/DDBJ whole genome shotgun (WGS) entry which is preliminary data.</text>
</comment>
<dbReference type="Pfam" id="PF08243">
    <property type="entry name" value="SPT2"/>
    <property type="match status" value="1"/>
</dbReference>
<feature type="compositionally biased region" description="Polar residues" evidence="4">
    <location>
        <begin position="47"/>
        <end position="56"/>
    </location>
</feature>